<protein>
    <recommendedName>
        <fullName evidence="4">Phospho-2-dehydro-3-deoxyheptonate aldolase</fullName>
        <ecNumber evidence="4">2.5.1.54</ecNumber>
    </recommendedName>
</protein>
<dbReference type="Proteomes" id="UP000239709">
    <property type="component" value="Chromosome"/>
</dbReference>
<feature type="binding site" evidence="3">
    <location>
        <position position="412"/>
    </location>
    <ligand>
        <name>Mn(2+)</name>
        <dbReference type="ChEBI" id="CHEBI:29035"/>
    </ligand>
</feature>
<name>A0A2S0MI07_9BURK</name>
<dbReference type="GO" id="GO:0003849">
    <property type="term" value="F:3-deoxy-7-phosphoheptulonate synthase activity"/>
    <property type="evidence" value="ECO:0007669"/>
    <property type="project" value="UniProtKB-EC"/>
</dbReference>
<dbReference type="Gene3D" id="3.20.20.70">
    <property type="entry name" value="Aldolase class I"/>
    <property type="match status" value="1"/>
</dbReference>
<feature type="binding site" evidence="3">
    <location>
        <position position="370"/>
    </location>
    <ligand>
        <name>Mn(2+)</name>
        <dbReference type="ChEBI" id="CHEBI:29035"/>
    </ligand>
</feature>
<dbReference type="NCBIfam" id="TIGR01358">
    <property type="entry name" value="DAHP_synth_II"/>
    <property type="match status" value="1"/>
</dbReference>
<reference evidence="5 6" key="1">
    <citation type="submission" date="2018-03" db="EMBL/GenBank/DDBJ databases">
        <title>Genome sequencing of Ottowia sp.</title>
        <authorList>
            <person name="Kim S.-J."/>
            <person name="Heo J."/>
            <person name="Kwon S.-W."/>
        </authorList>
    </citation>
    <scope>NUCLEOTIDE SEQUENCE [LARGE SCALE GENOMIC DNA]</scope>
    <source>
        <strain evidence="5 6">KADR8-3</strain>
    </source>
</reference>
<keyword evidence="6" id="KW-1185">Reference proteome</keyword>
<keyword evidence="3" id="KW-0170">Cobalt</keyword>
<evidence type="ECO:0000256" key="1">
    <source>
        <dbReference type="ARBA" id="ARBA00008911"/>
    </source>
</evidence>
<evidence type="ECO:0000256" key="2">
    <source>
        <dbReference type="ARBA" id="ARBA00022679"/>
    </source>
</evidence>
<accession>A0A2S0MI07</accession>
<comment type="catalytic activity">
    <reaction evidence="4">
        <text>D-erythrose 4-phosphate + phosphoenolpyruvate + H2O = 7-phospho-2-dehydro-3-deoxy-D-arabino-heptonate + phosphate</text>
        <dbReference type="Rhea" id="RHEA:14717"/>
        <dbReference type="ChEBI" id="CHEBI:15377"/>
        <dbReference type="ChEBI" id="CHEBI:16897"/>
        <dbReference type="ChEBI" id="CHEBI:43474"/>
        <dbReference type="ChEBI" id="CHEBI:58394"/>
        <dbReference type="ChEBI" id="CHEBI:58702"/>
        <dbReference type="EC" id="2.5.1.54"/>
    </reaction>
</comment>
<dbReference type="OrthoDB" id="9766852at2"/>
<dbReference type="InterPro" id="IPR013785">
    <property type="entry name" value="Aldolase_TIM"/>
</dbReference>
<dbReference type="KEGG" id="otk:C6570_15735"/>
<dbReference type="EC" id="2.5.1.54" evidence="4"/>
<dbReference type="AlphaFoldDB" id="A0A2S0MI07"/>
<dbReference type="PANTHER" id="PTHR21337">
    <property type="entry name" value="PHOSPHO-2-DEHYDRO-3-DEOXYHEPTONATE ALDOLASE 1, 2"/>
    <property type="match status" value="1"/>
</dbReference>
<dbReference type="SUPFAM" id="SSF51569">
    <property type="entry name" value="Aldolase"/>
    <property type="match status" value="1"/>
</dbReference>
<comment type="cofactor">
    <cofactor evidence="3">
        <name>Mn(2+)</name>
        <dbReference type="ChEBI" id="CHEBI:29035"/>
    </cofactor>
    <cofactor evidence="3">
        <name>Co(2+)</name>
        <dbReference type="ChEBI" id="CHEBI:48828"/>
    </cofactor>
    <cofactor evidence="3">
        <name>Cd(2+)</name>
        <dbReference type="ChEBI" id="CHEBI:48775"/>
    </cofactor>
    <text evidence="3">Binds 1 divalent cation per subunit. The enzyme is active with manganese, cobalt or cadmium ions.</text>
</comment>
<organism evidence="5 6">
    <name type="scientific">Ottowia oryzae</name>
    <dbReference type="NCBI Taxonomy" id="2109914"/>
    <lineage>
        <taxon>Bacteria</taxon>
        <taxon>Pseudomonadati</taxon>
        <taxon>Pseudomonadota</taxon>
        <taxon>Betaproteobacteria</taxon>
        <taxon>Burkholderiales</taxon>
        <taxon>Comamonadaceae</taxon>
        <taxon>Ottowia</taxon>
    </lineage>
</organism>
<feature type="binding site" evidence="3">
    <location>
        <position position="442"/>
    </location>
    <ligand>
        <name>Mn(2+)</name>
        <dbReference type="ChEBI" id="CHEBI:29035"/>
    </ligand>
</feature>
<feature type="binding site" evidence="3">
    <location>
        <position position="119"/>
    </location>
    <ligand>
        <name>phosphoenolpyruvate</name>
        <dbReference type="ChEBI" id="CHEBI:58702"/>
    </ligand>
</feature>
<evidence type="ECO:0000313" key="6">
    <source>
        <dbReference type="Proteomes" id="UP000239709"/>
    </source>
</evidence>
<feature type="binding site" evidence="3">
    <location>
        <position position="338"/>
    </location>
    <ligand>
        <name>phosphoenolpyruvate</name>
        <dbReference type="ChEBI" id="CHEBI:58702"/>
    </ligand>
</feature>
<keyword evidence="2 4" id="KW-0808">Transferase</keyword>
<sequence>MPPPNAPAATTPPSAWHPASWRTHPARQMPTYPDAQALASACGQLAQFPPLIFAGEVRALRAQLAEVAAGRAFLLQGGDCAESFDTLDGAAARETFRVMLQMAVVLTYGAARPVVKVGRIAGQFAKPRSADTETQGDVTLPSYRGDIINGAPFAAADRAPQPERLLRAYSASAATLNLLRALAQGGFADLHQLHAWTADFVRHSPQGQRYQALADRISEALAFMAACGFTSQHMAQLREVAVYTSHEALLLPYEEALTRRGDGLRAQDTGDWFGGSAHMLWLGERTRQLDGAHIEYLRGIANPVGVKIGPQATPADVLALLNAIDPARQPGRTVLITRMGAGKLAAHLPPLLAAVRDAGHPAVWACDPMHGNTVTTRHGVKTRDFDNIVQEVREFFAAHAQEGTVAGGLHVELTGQDVTECRGGGQNLTDDNLQTNYTSACDPRLNGSQSLELAFLVADLLRGR</sequence>
<evidence type="ECO:0000256" key="4">
    <source>
        <dbReference type="RuleBase" id="RU363071"/>
    </source>
</evidence>
<comment type="similarity">
    <text evidence="1 4">Belongs to the class-II DAHP synthase family.</text>
</comment>
<dbReference type="EMBL" id="CP027666">
    <property type="protein sequence ID" value="AVO35509.1"/>
    <property type="molecule type" value="Genomic_DNA"/>
</dbReference>
<dbReference type="PANTHER" id="PTHR21337:SF0">
    <property type="entry name" value="PHOSPHO-2-DEHYDRO-3-DEOXYHEPTONATE ALDOLASE"/>
    <property type="match status" value="1"/>
</dbReference>
<gene>
    <name evidence="5" type="ORF">C6570_15735</name>
</gene>
<dbReference type="RefSeq" id="WP_106704055.1">
    <property type="nucleotide sequence ID" value="NZ_CP027666.1"/>
</dbReference>
<dbReference type="InterPro" id="IPR002480">
    <property type="entry name" value="DAHP_synth_2"/>
</dbReference>
<evidence type="ECO:0000256" key="3">
    <source>
        <dbReference type="PIRSR" id="PIRSR602480-1"/>
    </source>
</evidence>
<dbReference type="GO" id="GO:0009073">
    <property type="term" value="P:aromatic amino acid family biosynthetic process"/>
    <property type="evidence" value="ECO:0007669"/>
    <property type="project" value="InterPro"/>
</dbReference>
<feature type="binding site" evidence="3">
    <location>
        <position position="80"/>
    </location>
    <ligand>
        <name>Mn(2+)</name>
        <dbReference type="ChEBI" id="CHEBI:29035"/>
    </ligand>
</feature>
<dbReference type="Pfam" id="PF01474">
    <property type="entry name" value="DAHP_synth_2"/>
    <property type="match status" value="1"/>
</dbReference>
<feature type="binding site" evidence="3">
    <location>
        <position position="307"/>
    </location>
    <ligand>
        <name>phosphoenolpyruvate</name>
        <dbReference type="ChEBI" id="CHEBI:58702"/>
    </ligand>
</feature>
<feature type="binding site" evidence="3">
    <location>
        <begin position="284"/>
        <end position="285"/>
    </location>
    <ligand>
        <name>phosphoenolpyruvate</name>
        <dbReference type="ChEBI" id="CHEBI:58702"/>
    </ligand>
</feature>
<proteinExistence type="inferred from homology"/>
<keyword evidence="3" id="KW-0464">Manganese</keyword>
<keyword evidence="3" id="KW-0104">Cadmium</keyword>
<evidence type="ECO:0000313" key="5">
    <source>
        <dbReference type="EMBL" id="AVO35509.1"/>
    </source>
</evidence>